<evidence type="ECO:0000256" key="14">
    <source>
        <dbReference type="SAM" id="MobiDB-lite"/>
    </source>
</evidence>
<dbReference type="SUPFAM" id="SSF52540">
    <property type="entry name" value="P-loop containing nucleoside triphosphate hydrolases"/>
    <property type="match status" value="1"/>
</dbReference>
<dbReference type="SMART" id="SM00174">
    <property type="entry name" value="RHO"/>
    <property type="match status" value="1"/>
</dbReference>
<dbReference type="Pfam" id="PF00071">
    <property type="entry name" value="Ras"/>
    <property type="match status" value="2"/>
</dbReference>
<evidence type="ECO:0000256" key="4">
    <source>
        <dbReference type="ARBA" id="ARBA00022481"/>
    </source>
</evidence>
<dbReference type="InterPro" id="IPR041818">
    <property type="entry name" value="Rab39"/>
</dbReference>
<comment type="subcellular location">
    <subcellularLocation>
        <location evidence="13">Autolysosome membrane</location>
    </subcellularLocation>
    <subcellularLocation>
        <location evidence="1">Cell membrane</location>
        <topology evidence="1">Lipid-anchor</topology>
        <orientation evidence="1">Cytoplasmic side</orientation>
    </subcellularLocation>
    <subcellularLocation>
        <location evidence="12">Cytoplasmic vesicle membrane</location>
        <topology evidence="12">Lipid-anchor</topology>
        <orientation evidence="12">Cytoplasmic side</orientation>
    </subcellularLocation>
</comment>
<keyword evidence="5" id="KW-0547">Nucleotide-binding</keyword>
<dbReference type="InterPro" id="IPR001806">
    <property type="entry name" value="Small_GTPase"/>
</dbReference>
<accession>A0A5C6NF33</accession>
<evidence type="ECO:0000256" key="13">
    <source>
        <dbReference type="ARBA" id="ARBA00060425"/>
    </source>
</evidence>
<dbReference type="GO" id="GO:0005525">
    <property type="term" value="F:GTP binding"/>
    <property type="evidence" value="ECO:0007669"/>
    <property type="project" value="UniProtKB-KW"/>
</dbReference>
<dbReference type="Gene3D" id="3.40.50.300">
    <property type="entry name" value="P-loop containing nucleotide triphosphate hydrolases"/>
    <property type="match status" value="1"/>
</dbReference>
<dbReference type="AlphaFoldDB" id="A0A5C6NF33"/>
<dbReference type="InterPro" id="IPR050209">
    <property type="entry name" value="Rab_GTPases_membrane_traffic"/>
</dbReference>
<feature type="region of interest" description="Disordered" evidence="14">
    <location>
        <begin position="70"/>
        <end position="98"/>
    </location>
</feature>
<dbReference type="PROSITE" id="PS51419">
    <property type="entry name" value="RAB"/>
    <property type="match status" value="1"/>
</dbReference>
<keyword evidence="3" id="KW-1003">Cell membrane</keyword>
<dbReference type="InterPro" id="IPR027417">
    <property type="entry name" value="P-loop_NTPase"/>
</dbReference>
<evidence type="ECO:0000256" key="7">
    <source>
        <dbReference type="ARBA" id="ARBA00023134"/>
    </source>
</evidence>
<evidence type="ECO:0000313" key="16">
    <source>
        <dbReference type="Proteomes" id="UP000324091"/>
    </source>
</evidence>
<dbReference type="FunFam" id="3.40.50.300:FF:001447">
    <property type="entry name" value="Ras-related protein Rab-1B"/>
    <property type="match status" value="1"/>
</dbReference>
<evidence type="ECO:0000256" key="6">
    <source>
        <dbReference type="ARBA" id="ARBA00023006"/>
    </source>
</evidence>
<dbReference type="GO" id="GO:0120281">
    <property type="term" value="C:autolysosome membrane"/>
    <property type="evidence" value="ECO:0007669"/>
    <property type="project" value="UniProtKB-SubCell"/>
</dbReference>
<keyword evidence="6" id="KW-0072">Autophagy</keyword>
<dbReference type="EMBL" id="RHFK02000014">
    <property type="protein sequence ID" value="TWW65488.1"/>
    <property type="molecule type" value="Genomic_DNA"/>
</dbReference>
<keyword evidence="9" id="KW-0449">Lipoprotein</keyword>
<dbReference type="CDD" id="cd04111">
    <property type="entry name" value="Rab39"/>
    <property type="match status" value="1"/>
</dbReference>
<dbReference type="Proteomes" id="UP000324091">
    <property type="component" value="Chromosome 21"/>
</dbReference>
<keyword evidence="16" id="KW-1185">Reference proteome</keyword>
<evidence type="ECO:0000256" key="9">
    <source>
        <dbReference type="ARBA" id="ARBA00023288"/>
    </source>
</evidence>
<comment type="caution">
    <text evidence="15">The sequence shown here is derived from an EMBL/GenBank/DDBJ whole genome shotgun (WGS) entry which is preliminary data.</text>
</comment>
<dbReference type="SMART" id="SM00175">
    <property type="entry name" value="RAB"/>
    <property type="match status" value="1"/>
</dbReference>
<name>A0A5C6NF33_9TELE</name>
<evidence type="ECO:0000256" key="12">
    <source>
        <dbReference type="ARBA" id="ARBA00025701"/>
    </source>
</evidence>
<protein>
    <submittedName>
        <fullName evidence="15">Ras-related protein</fullName>
    </submittedName>
</protein>
<dbReference type="GO" id="GO:0003924">
    <property type="term" value="F:GTPase activity"/>
    <property type="evidence" value="ECO:0007669"/>
    <property type="project" value="InterPro"/>
</dbReference>
<reference evidence="15 16" key="1">
    <citation type="submission" date="2019-04" db="EMBL/GenBank/DDBJ databases">
        <title>Chromosome genome assembly for Takifugu flavidus.</title>
        <authorList>
            <person name="Xiao S."/>
        </authorList>
    </citation>
    <scope>NUCLEOTIDE SEQUENCE [LARGE SCALE GENOMIC DNA]</scope>
    <source>
        <strain evidence="15">HTHZ2018</strain>
        <tissue evidence="15">Muscle</tissue>
    </source>
</reference>
<dbReference type="GO" id="GO:0005886">
    <property type="term" value="C:plasma membrane"/>
    <property type="evidence" value="ECO:0007669"/>
    <property type="project" value="UniProtKB-SubCell"/>
</dbReference>
<keyword evidence="7" id="KW-0342">GTP-binding</keyword>
<dbReference type="PROSITE" id="PS51420">
    <property type="entry name" value="RHO"/>
    <property type="match status" value="1"/>
</dbReference>
<dbReference type="GO" id="GO:0032482">
    <property type="term" value="P:Rab protein signal transduction"/>
    <property type="evidence" value="ECO:0007669"/>
    <property type="project" value="InterPro"/>
</dbReference>
<evidence type="ECO:0000256" key="8">
    <source>
        <dbReference type="ARBA" id="ARBA00023136"/>
    </source>
</evidence>
<evidence type="ECO:0000256" key="11">
    <source>
        <dbReference type="ARBA" id="ARBA00023329"/>
    </source>
</evidence>
<evidence type="ECO:0000256" key="5">
    <source>
        <dbReference type="ARBA" id="ARBA00022741"/>
    </source>
</evidence>
<keyword evidence="8" id="KW-0472">Membrane</keyword>
<comment type="similarity">
    <text evidence="2">Belongs to the small GTPase superfamily. Rab family.</text>
</comment>
<dbReference type="PROSITE" id="PS51421">
    <property type="entry name" value="RAS"/>
    <property type="match status" value="1"/>
</dbReference>
<sequence length="279" mass="31253">MDILWQYQFRIILLGDSTVGKSSLLKRFTDGIYSDVADPTVGVDFYARSLDIEPGVKIKLQLWDTAGQERFSECGPSRRGSGEGSNRPQEGAAFTGDGQPAYPGLCSVAWATARTRSRLRIILLRVLLSPFEASITTSYYRNSVGGLLVFDLTNRKTFDHVREWHKEVSEHILPHHMVYILIGHKSDLNKDRKVSRDEAEQLAADLGVRYVETSAKCNSNVDRAFELLTRDIYELMKMGEIVTRDGWDGVKSGLTAKVLYPAEDEEEVAMATAEKGCHC</sequence>
<gene>
    <name evidence="15" type="ORF">D4764_21G0003880</name>
</gene>
<keyword evidence="11" id="KW-0968">Cytoplasmic vesicle</keyword>
<evidence type="ECO:0000256" key="10">
    <source>
        <dbReference type="ARBA" id="ARBA00023289"/>
    </source>
</evidence>
<evidence type="ECO:0000256" key="3">
    <source>
        <dbReference type="ARBA" id="ARBA00022475"/>
    </source>
</evidence>
<evidence type="ECO:0000256" key="2">
    <source>
        <dbReference type="ARBA" id="ARBA00006270"/>
    </source>
</evidence>
<dbReference type="InterPro" id="IPR005225">
    <property type="entry name" value="Small_GTP-bd"/>
</dbReference>
<evidence type="ECO:0000313" key="15">
    <source>
        <dbReference type="EMBL" id="TWW65488.1"/>
    </source>
</evidence>
<proteinExistence type="inferred from homology"/>
<organism evidence="15 16">
    <name type="scientific">Takifugu flavidus</name>
    <name type="common">sansaifugu</name>
    <dbReference type="NCBI Taxonomy" id="433684"/>
    <lineage>
        <taxon>Eukaryota</taxon>
        <taxon>Metazoa</taxon>
        <taxon>Chordata</taxon>
        <taxon>Craniata</taxon>
        <taxon>Vertebrata</taxon>
        <taxon>Euteleostomi</taxon>
        <taxon>Actinopterygii</taxon>
        <taxon>Neopterygii</taxon>
        <taxon>Teleostei</taxon>
        <taxon>Neoteleostei</taxon>
        <taxon>Acanthomorphata</taxon>
        <taxon>Eupercaria</taxon>
        <taxon>Tetraodontiformes</taxon>
        <taxon>Tetradontoidea</taxon>
        <taxon>Tetraodontidae</taxon>
        <taxon>Takifugu</taxon>
    </lineage>
</organism>
<dbReference type="SMART" id="SM00173">
    <property type="entry name" value="RAS"/>
    <property type="match status" value="1"/>
</dbReference>
<dbReference type="NCBIfam" id="TIGR00231">
    <property type="entry name" value="small_GTP"/>
    <property type="match status" value="1"/>
</dbReference>
<dbReference type="PANTHER" id="PTHR47979">
    <property type="entry name" value="DRAB11-RELATED"/>
    <property type="match status" value="1"/>
</dbReference>
<dbReference type="GO" id="GO:0006914">
    <property type="term" value="P:autophagy"/>
    <property type="evidence" value="ECO:0007669"/>
    <property type="project" value="UniProtKB-KW"/>
</dbReference>
<keyword evidence="10" id="KW-0636">Prenylation</keyword>
<keyword evidence="4" id="KW-0488">Methylation</keyword>
<dbReference type="GO" id="GO:0030659">
    <property type="term" value="C:cytoplasmic vesicle membrane"/>
    <property type="evidence" value="ECO:0007669"/>
    <property type="project" value="UniProtKB-SubCell"/>
</dbReference>
<evidence type="ECO:0000256" key="1">
    <source>
        <dbReference type="ARBA" id="ARBA00004342"/>
    </source>
</evidence>
<dbReference type="PRINTS" id="PR00449">
    <property type="entry name" value="RASTRNSFRMNG"/>
</dbReference>